<sequence length="417" mass="45512">MRKLRTALAAVLGTIAVAHAPIAAAVPAMPQGYPIENLDTECSAGVTPEWRYGETARRYLADGTLQFTNRTDQTVPYTATVETGTNRKIEANSKAALPSGWDTTAKADIGLKESNGWIEGETFGPIELGPGESFRVDYGVLEKDFISMFVTCDNGVLRNAPGANVIRGTGPAERYAFAYIIKADGSVSNLAMEIPARAEGANSKPAGDTYTATSGPSLEKVAGERDAVVKPDASFRRDEEWPQLNEPAREGDKSWYPHDIEAVAPTFRKPGYSQDFLNWSKGDYTFRPVTDHVVGAENDQYLNWMGENGRLPEGWLTSVGAVKRAYMPVNTPLKPIDLKPGDRVRVEYGTTMTRINYSEISAGRDGKYSRVVTHPQSAAPSGFWAEATVTSKDGTEQVIDVTPDEYRNLPVPTQTYL</sequence>
<organism evidence="3 4">
    <name type="scientific">Corynebacterium pilbarense</name>
    <dbReference type="NCBI Taxonomy" id="1288393"/>
    <lineage>
        <taxon>Bacteria</taxon>
        <taxon>Bacillati</taxon>
        <taxon>Actinomycetota</taxon>
        <taxon>Actinomycetes</taxon>
        <taxon>Mycobacteriales</taxon>
        <taxon>Corynebacteriaceae</taxon>
        <taxon>Corynebacterium</taxon>
    </lineage>
</organism>
<evidence type="ECO:0000313" key="4">
    <source>
        <dbReference type="Proteomes" id="UP001071110"/>
    </source>
</evidence>
<proteinExistence type="predicted"/>
<evidence type="ECO:0008006" key="5">
    <source>
        <dbReference type="Google" id="ProtNLM"/>
    </source>
</evidence>
<keyword evidence="4" id="KW-1185">Reference proteome</keyword>
<comment type="caution">
    <text evidence="3">The sequence shown here is derived from an EMBL/GenBank/DDBJ whole genome shotgun (WGS) entry which is preliminary data.</text>
</comment>
<feature type="chain" id="PRO_5040222986" description="Secreted protein" evidence="2">
    <location>
        <begin position="21"/>
        <end position="417"/>
    </location>
</feature>
<dbReference type="RefSeq" id="WP_269027959.1">
    <property type="nucleotide sequence ID" value="NZ_BAABDP010000022.1"/>
</dbReference>
<reference evidence="3" key="1">
    <citation type="submission" date="2022-08" db="EMBL/GenBank/DDBJ databases">
        <title>Corynebacterium sp. nov., isolated from clinical breast specimens.</title>
        <authorList>
            <person name="Zhang T."/>
        </authorList>
    </citation>
    <scope>NUCLEOTIDE SEQUENCE</scope>
    <source>
        <strain evidence="3">CCUG 57942</strain>
    </source>
</reference>
<evidence type="ECO:0000313" key="3">
    <source>
        <dbReference type="EMBL" id="MCZ2221293.1"/>
    </source>
</evidence>
<dbReference type="EMBL" id="JANRML010000009">
    <property type="protein sequence ID" value="MCZ2221293.1"/>
    <property type="molecule type" value="Genomic_DNA"/>
</dbReference>
<evidence type="ECO:0000256" key="2">
    <source>
        <dbReference type="SAM" id="SignalP"/>
    </source>
</evidence>
<evidence type="ECO:0000256" key="1">
    <source>
        <dbReference type="SAM" id="MobiDB-lite"/>
    </source>
</evidence>
<dbReference type="Proteomes" id="UP001071110">
    <property type="component" value="Unassembled WGS sequence"/>
</dbReference>
<dbReference type="AlphaFoldDB" id="A0A9Q4II03"/>
<feature type="region of interest" description="Disordered" evidence="1">
    <location>
        <begin position="232"/>
        <end position="253"/>
    </location>
</feature>
<name>A0A9Q4II03_9CORY</name>
<accession>A0A9Q4II03</accession>
<protein>
    <recommendedName>
        <fullName evidence="5">Secreted protein</fullName>
    </recommendedName>
</protein>
<keyword evidence="2" id="KW-0732">Signal</keyword>
<gene>
    <name evidence="3" type="ORF">NUW87_07905</name>
</gene>
<feature type="signal peptide" evidence="2">
    <location>
        <begin position="1"/>
        <end position="20"/>
    </location>
</feature>